<dbReference type="PROSITE" id="PS00122">
    <property type="entry name" value="CARBOXYLESTERASE_B_1"/>
    <property type="match status" value="1"/>
</dbReference>
<dbReference type="GO" id="GO:0016787">
    <property type="term" value="F:hydrolase activity"/>
    <property type="evidence" value="ECO:0007669"/>
    <property type="project" value="UniProtKB-KW"/>
</dbReference>
<feature type="chain" id="PRO_5014209510" description="Carboxylic ester hydrolase" evidence="3">
    <location>
        <begin position="18"/>
        <end position="503"/>
    </location>
</feature>
<protein>
    <recommendedName>
        <fullName evidence="3">Carboxylic ester hydrolase</fullName>
        <ecNumber evidence="3">3.1.1.-</ecNumber>
    </recommendedName>
</protein>
<dbReference type="InterPro" id="IPR019819">
    <property type="entry name" value="Carboxylesterase_B_CS"/>
</dbReference>
<evidence type="ECO:0000313" key="6">
    <source>
        <dbReference type="Proteomes" id="UP000235371"/>
    </source>
</evidence>
<dbReference type="AlphaFoldDB" id="A0A2J6T6X1"/>
<keyword evidence="2 3" id="KW-0378">Hydrolase</keyword>
<dbReference type="RefSeq" id="XP_024735676.1">
    <property type="nucleotide sequence ID" value="XM_024874966.1"/>
</dbReference>
<dbReference type="EMBL" id="KZ613817">
    <property type="protein sequence ID" value="PMD58772.1"/>
    <property type="molecule type" value="Genomic_DNA"/>
</dbReference>
<dbReference type="Pfam" id="PF00135">
    <property type="entry name" value="COesterase"/>
    <property type="match status" value="2"/>
</dbReference>
<dbReference type="InterPro" id="IPR019826">
    <property type="entry name" value="Carboxylesterase_B_AS"/>
</dbReference>
<dbReference type="PROSITE" id="PS00941">
    <property type="entry name" value="CARBOXYLESTERASE_B_2"/>
    <property type="match status" value="1"/>
</dbReference>
<sequence length="503" mass="54339">MLGIFFLAGSLVKSCTAIGSLQVNTTVGMSYGLINGTTPHVVQFLGIPYAEPPVGSLRWAAPVMKSPEDSIDATRFSPSCPQFADSGPDVYTVDVPEFNINNPTSEDCLTINVWSPLTPATDYTEKLPVLVWMFGGGFQNGGLDVEYQIPSQWVERTQSHIVVALNYRLNIFGFPNAAGQNQNEYNLGLLDQRLALEWVRSNIVSFGGDPSRVTLWGQSAGAGSVDYYNFAYPKNPIVTGLIMDSGTALHPTLLTNDPTHTNFTFVAGQLGCGGLNAGAELDCMRNVSFSEIESFLKNYNENGTAPSLNFSPVPDDVVTFSNYTARALAGNYTKLPAIIGTNTNEGVSLVRYNSEGVDMTNANYVTLSHFTCPAVQTTKNRYALSVPTYRYLYAGNFTNISPRPWEGAYHCSELPMFFGTSGIAHGGSTPFELVVSRSMQDMYLAFITDGPAGLETKGWKAYTPNGAVLEFGKGDTVVGNLAMESFEKVCDGIEPVAGSVPPM</sequence>
<comment type="similarity">
    <text evidence="1 3">Belongs to the type-B carboxylesterase/lipase family.</text>
</comment>
<dbReference type="OrthoDB" id="408631at2759"/>
<dbReference type="InterPro" id="IPR002018">
    <property type="entry name" value="CarbesteraseB"/>
</dbReference>
<gene>
    <name evidence="5" type="ORF">K444DRAFT_531263</name>
</gene>
<evidence type="ECO:0000313" key="5">
    <source>
        <dbReference type="EMBL" id="PMD58772.1"/>
    </source>
</evidence>
<dbReference type="STRING" id="1095630.A0A2J6T6X1"/>
<evidence type="ECO:0000256" key="1">
    <source>
        <dbReference type="ARBA" id="ARBA00005964"/>
    </source>
</evidence>
<evidence type="ECO:0000259" key="4">
    <source>
        <dbReference type="Pfam" id="PF00135"/>
    </source>
</evidence>
<evidence type="ECO:0000256" key="3">
    <source>
        <dbReference type="RuleBase" id="RU361235"/>
    </source>
</evidence>
<dbReference type="SUPFAM" id="SSF53474">
    <property type="entry name" value="alpha/beta-Hydrolases"/>
    <property type="match status" value="1"/>
</dbReference>
<keyword evidence="3" id="KW-0732">Signal</keyword>
<dbReference type="InterPro" id="IPR029058">
    <property type="entry name" value="AB_hydrolase_fold"/>
</dbReference>
<reference evidence="5 6" key="1">
    <citation type="submission" date="2016-04" db="EMBL/GenBank/DDBJ databases">
        <title>A degradative enzymes factory behind the ericoid mycorrhizal symbiosis.</title>
        <authorList>
            <consortium name="DOE Joint Genome Institute"/>
            <person name="Martino E."/>
            <person name="Morin E."/>
            <person name="Grelet G."/>
            <person name="Kuo A."/>
            <person name="Kohler A."/>
            <person name="Daghino S."/>
            <person name="Barry K."/>
            <person name="Choi C."/>
            <person name="Cichocki N."/>
            <person name="Clum A."/>
            <person name="Copeland A."/>
            <person name="Hainaut M."/>
            <person name="Haridas S."/>
            <person name="Labutti K."/>
            <person name="Lindquist E."/>
            <person name="Lipzen A."/>
            <person name="Khouja H.-R."/>
            <person name="Murat C."/>
            <person name="Ohm R."/>
            <person name="Olson A."/>
            <person name="Spatafora J."/>
            <person name="Veneault-Fourrey C."/>
            <person name="Henrissat B."/>
            <person name="Grigoriev I."/>
            <person name="Martin F."/>
            <person name="Perotto S."/>
        </authorList>
    </citation>
    <scope>NUCLEOTIDE SEQUENCE [LARGE SCALE GENOMIC DNA]</scope>
    <source>
        <strain evidence="5 6">E</strain>
    </source>
</reference>
<dbReference type="PANTHER" id="PTHR11559">
    <property type="entry name" value="CARBOXYLESTERASE"/>
    <property type="match status" value="1"/>
</dbReference>
<dbReference type="InterPro" id="IPR050309">
    <property type="entry name" value="Type-B_Carboxylest/Lipase"/>
</dbReference>
<feature type="domain" description="Carboxylesterase type B" evidence="4">
    <location>
        <begin position="363"/>
        <end position="474"/>
    </location>
</feature>
<organism evidence="5 6">
    <name type="scientific">Hyaloscypha bicolor E</name>
    <dbReference type="NCBI Taxonomy" id="1095630"/>
    <lineage>
        <taxon>Eukaryota</taxon>
        <taxon>Fungi</taxon>
        <taxon>Dikarya</taxon>
        <taxon>Ascomycota</taxon>
        <taxon>Pezizomycotina</taxon>
        <taxon>Leotiomycetes</taxon>
        <taxon>Helotiales</taxon>
        <taxon>Hyaloscyphaceae</taxon>
        <taxon>Hyaloscypha</taxon>
        <taxon>Hyaloscypha bicolor</taxon>
    </lineage>
</organism>
<feature type="domain" description="Carboxylesterase type B" evidence="4">
    <location>
        <begin position="23"/>
        <end position="361"/>
    </location>
</feature>
<proteinExistence type="inferred from homology"/>
<feature type="signal peptide" evidence="3">
    <location>
        <begin position="1"/>
        <end position="17"/>
    </location>
</feature>
<dbReference type="Proteomes" id="UP000235371">
    <property type="component" value="Unassembled WGS sequence"/>
</dbReference>
<dbReference type="GeneID" id="36583046"/>
<accession>A0A2J6T6X1</accession>
<name>A0A2J6T6X1_9HELO</name>
<keyword evidence="6" id="KW-1185">Reference proteome</keyword>
<evidence type="ECO:0000256" key="2">
    <source>
        <dbReference type="ARBA" id="ARBA00022801"/>
    </source>
</evidence>
<dbReference type="InParanoid" id="A0A2J6T6X1"/>
<dbReference type="Gene3D" id="3.40.50.1820">
    <property type="entry name" value="alpha/beta hydrolase"/>
    <property type="match status" value="2"/>
</dbReference>
<dbReference type="EC" id="3.1.1.-" evidence="3"/>